<evidence type="ECO:0000256" key="4">
    <source>
        <dbReference type="ARBA" id="ARBA00022448"/>
    </source>
</evidence>
<dbReference type="FunFam" id="1.10.20.10:FF:000056">
    <property type="entry name" value="Transcription initiation factor TFIID subunit 3"/>
    <property type="match status" value="1"/>
</dbReference>
<dbReference type="InterPro" id="IPR009072">
    <property type="entry name" value="Histone-fold"/>
</dbReference>
<dbReference type="EMBL" id="AFYH01052165">
    <property type="status" value="NOT_ANNOTATED_CDS"/>
    <property type="molecule type" value="Genomic_DNA"/>
</dbReference>
<reference evidence="22" key="1">
    <citation type="submission" date="2011-08" db="EMBL/GenBank/DDBJ databases">
        <title>The draft genome of Latimeria chalumnae.</title>
        <authorList>
            <person name="Di Palma F."/>
            <person name="Alfoldi J."/>
            <person name="Johnson J."/>
            <person name="Berlin A."/>
            <person name="Gnerre S."/>
            <person name="Jaffe D."/>
            <person name="MacCallum I."/>
            <person name="Young S."/>
            <person name="Walker B.J."/>
            <person name="Lander E."/>
            <person name="Lindblad-Toh K."/>
        </authorList>
    </citation>
    <scope>NUCLEOTIDE SEQUENCE [LARGE SCALE GENOMIC DNA]</scope>
    <source>
        <strain evidence="22">Wild caught</strain>
    </source>
</reference>
<dbReference type="PROSITE" id="PS00153">
    <property type="entry name" value="ATPASE_GAMMA"/>
    <property type="match status" value="1"/>
</dbReference>
<dbReference type="STRING" id="7897.ENSLACP00000009903"/>
<dbReference type="Gene3D" id="1.10.20.10">
    <property type="entry name" value="Histone, subunit A"/>
    <property type="match status" value="1"/>
</dbReference>
<evidence type="ECO:0000256" key="3">
    <source>
        <dbReference type="ARBA" id="ARBA00007681"/>
    </source>
</evidence>
<dbReference type="Pfam" id="PF07524">
    <property type="entry name" value="Bromo_TP"/>
    <property type="match status" value="1"/>
</dbReference>
<keyword evidence="5" id="KW-0375">Hydrogen ion transport</keyword>
<keyword evidence="12" id="KW-0139">CF(1)</keyword>
<dbReference type="GO" id="GO:0046982">
    <property type="term" value="F:protein heterodimerization activity"/>
    <property type="evidence" value="ECO:0007669"/>
    <property type="project" value="InterPro"/>
</dbReference>
<keyword evidence="8" id="KW-0406">Ion transport</keyword>
<evidence type="ECO:0000256" key="8">
    <source>
        <dbReference type="ARBA" id="ARBA00023065"/>
    </source>
</evidence>
<keyword evidence="4" id="KW-0813">Transport</keyword>
<evidence type="ECO:0000313" key="22">
    <source>
        <dbReference type="Proteomes" id="UP000008672"/>
    </source>
</evidence>
<dbReference type="EMBL" id="AFYH01052170">
    <property type="status" value="NOT_ANNOTATED_CDS"/>
    <property type="molecule type" value="Genomic_DNA"/>
</dbReference>
<dbReference type="InterPro" id="IPR023632">
    <property type="entry name" value="ATP_synth_F1_gsu_CS"/>
</dbReference>
<evidence type="ECO:0000256" key="16">
    <source>
        <dbReference type="ARBA" id="ARBA00031408"/>
    </source>
</evidence>
<dbReference type="CDD" id="cd22916">
    <property type="entry name" value="HFD_TAF3"/>
    <property type="match status" value="1"/>
</dbReference>
<evidence type="ECO:0000256" key="12">
    <source>
        <dbReference type="ARBA" id="ARBA00023196"/>
    </source>
</evidence>
<dbReference type="EMBL" id="AFYH01052168">
    <property type="status" value="NOT_ANNOTATED_CDS"/>
    <property type="molecule type" value="Genomic_DNA"/>
</dbReference>
<evidence type="ECO:0000313" key="21">
    <source>
        <dbReference type="Ensembl" id="ENSLACP00000009903.1"/>
    </source>
</evidence>
<evidence type="ECO:0000256" key="7">
    <source>
        <dbReference type="ARBA" id="ARBA00023015"/>
    </source>
</evidence>
<keyword evidence="14" id="KW-0066">ATP synthesis</keyword>
<dbReference type="eggNOG" id="KOG2389">
    <property type="taxonomic scope" value="Eukaryota"/>
</dbReference>
<dbReference type="CDD" id="cd12151">
    <property type="entry name" value="F1-ATPase_gamma"/>
    <property type="match status" value="1"/>
</dbReference>
<dbReference type="PANTHER" id="PTHR46452">
    <property type="entry name" value="TRANSCRIPTION INITIATION FACTOR TFIID SUBUNIT 3"/>
    <property type="match status" value="1"/>
</dbReference>
<dbReference type="GeneTree" id="ENSGT00390000006837"/>
<dbReference type="Gene3D" id="3.40.1380.10">
    <property type="match status" value="1"/>
</dbReference>
<dbReference type="GO" id="GO:0002039">
    <property type="term" value="F:p53 binding"/>
    <property type="evidence" value="ECO:0007669"/>
    <property type="project" value="TreeGrafter"/>
</dbReference>
<dbReference type="Pfam" id="PF00231">
    <property type="entry name" value="ATP-synt"/>
    <property type="match status" value="1"/>
</dbReference>
<evidence type="ECO:0000256" key="5">
    <source>
        <dbReference type="ARBA" id="ARBA00022781"/>
    </source>
</evidence>
<dbReference type="InterPro" id="IPR035968">
    <property type="entry name" value="ATP_synth_F1_ATPase_gsu"/>
</dbReference>
<keyword evidence="11" id="KW-0804">Transcription</keyword>
<sequence length="493" mass="55322">MATLKEITRRLKSVKNIQKITKSMKMVAAAKYSRAERELKPARVYGTGAHPLHLKAFYEKAEIKPPEENKKHLLVGVSSDRGLCGAIHSSVAKMIRSEINTLTSSGKEVLVIGIGDKLRGQLQRTHAKHLLLIFKEVGRRPPTFGDASVIATELMNSGFEFDQGSVIYNQFKKKKTYFLSQQCFWSVISYKTEGKPIFSLDTVANSENITIYDDIDADVLRNYQEFTLVNIIYYTLKESTTSEQSARMTAMDSASKNAGEMIDKLTLTFNRTRQAVITKELIEIISGAAALGGHWQGFSFTVFGVLNSLRPHWSSITITCHLTNCFTPACNIHQSSLFIALDLGSPANLFRERETMCESYSRSLLRVSVAQICQALGWDSVQLSACDLLTDVLHRYIQQLARGCHRYSELYGRTDPVLDDVGQAFKLMGISLPELEDYIHNLEPVTFAHQIPSFPVSKNNVLQFPQPGMKEAVERKEHIPDYLPPLISSQEGE</sequence>
<evidence type="ECO:0000256" key="18">
    <source>
        <dbReference type="ARBA" id="ARBA00065354"/>
    </source>
</evidence>
<comment type="function">
    <text evidence="17">Subunit gamma, of the mitochondrial membrane ATP synthase complex (F(1)F(0) ATP synthase or Complex V) that produces ATP from ADP in the presence of a proton gradient across the membrane which is generated by electron transport complexes of the respiratory chain. ATP synthase complex consist of a soluble F(1) head domain - the catalytic core - and a membrane F(1) domain - the membrane proton channel. These two domains are linked by a central stalk rotating inside the F(1) region and a stationary peripheral stalk. During catalysis, ATP synthesis in the catalytic domain of F(1) is coupled via a rotary mechanism of the central stalk subunits to proton translocation. In vivo, can only synthesize ATP although its ATP hydrolase activity can be activated artificially in vitro. With the central stalk subunit delta, is essential for the biogenesis of F(1) catalytic part of the ATP synthase complex namely in the formation of F1 assembly intermediate.</text>
</comment>
<keyword evidence="22" id="KW-1185">Reference proteome</keyword>
<evidence type="ECO:0000256" key="11">
    <source>
        <dbReference type="ARBA" id="ARBA00023163"/>
    </source>
</evidence>
<reference evidence="21" key="3">
    <citation type="submission" date="2025-09" db="UniProtKB">
        <authorList>
            <consortium name="Ensembl"/>
        </authorList>
    </citation>
    <scope>IDENTIFICATION</scope>
</reference>
<dbReference type="Proteomes" id="UP000008672">
    <property type="component" value="Unassembled WGS sequence"/>
</dbReference>
<evidence type="ECO:0000256" key="17">
    <source>
        <dbReference type="ARBA" id="ARBA00058827"/>
    </source>
</evidence>
<evidence type="ECO:0000256" key="1">
    <source>
        <dbReference type="ARBA" id="ARBA00004123"/>
    </source>
</evidence>
<dbReference type="InParanoid" id="H3AJT2"/>
<evidence type="ECO:0000256" key="9">
    <source>
        <dbReference type="ARBA" id="ARBA00023128"/>
    </source>
</evidence>
<feature type="domain" description="Bromodomain associated" evidence="20">
    <location>
        <begin position="358"/>
        <end position="434"/>
    </location>
</feature>
<keyword evidence="6" id="KW-0999">Mitochondrion inner membrane</keyword>
<proteinExistence type="inferred from homology"/>
<dbReference type="GO" id="GO:0005669">
    <property type="term" value="C:transcription factor TFIID complex"/>
    <property type="evidence" value="ECO:0007669"/>
    <property type="project" value="TreeGrafter"/>
</dbReference>
<dbReference type="InterPro" id="IPR006565">
    <property type="entry name" value="BTP"/>
</dbReference>
<evidence type="ECO:0000256" key="13">
    <source>
        <dbReference type="ARBA" id="ARBA00023242"/>
    </source>
</evidence>
<dbReference type="EMBL" id="AFYH01052167">
    <property type="status" value="NOT_ANNOTATED_CDS"/>
    <property type="molecule type" value="Genomic_DNA"/>
</dbReference>
<dbReference type="eggNOG" id="KOG1531">
    <property type="taxonomic scope" value="Eukaryota"/>
</dbReference>
<reference evidence="21" key="2">
    <citation type="submission" date="2025-08" db="UniProtKB">
        <authorList>
            <consortium name="Ensembl"/>
        </authorList>
    </citation>
    <scope>IDENTIFICATION</scope>
</reference>
<evidence type="ECO:0000256" key="14">
    <source>
        <dbReference type="ARBA" id="ARBA00023310"/>
    </source>
</evidence>
<dbReference type="GO" id="GO:0045944">
    <property type="term" value="P:positive regulation of transcription by RNA polymerase II"/>
    <property type="evidence" value="ECO:0007669"/>
    <property type="project" value="TreeGrafter"/>
</dbReference>
<organism evidence="21 22">
    <name type="scientific">Latimeria chalumnae</name>
    <name type="common">Coelacanth</name>
    <dbReference type="NCBI Taxonomy" id="7897"/>
    <lineage>
        <taxon>Eukaryota</taxon>
        <taxon>Metazoa</taxon>
        <taxon>Chordata</taxon>
        <taxon>Craniata</taxon>
        <taxon>Vertebrata</taxon>
        <taxon>Euteleostomi</taxon>
        <taxon>Coelacanthiformes</taxon>
        <taxon>Coelacanthidae</taxon>
        <taxon>Latimeria</taxon>
    </lineage>
</organism>
<keyword evidence="9" id="KW-0496">Mitochondrion</keyword>
<dbReference type="FunFam" id="1.10.287.80:FF:000007">
    <property type="entry name" value="ATP synthase gamma chain"/>
    <property type="match status" value="1"/>
</dbReference>
<dbReference type="GO" id="GO:0045259">
    <property type="term" value="C:proton-transporting ATP synthase complex"/>
    <property type="evidence" value="ECO:0007669"/>
    <property type="project" value="UniProtKB-KW"/>
</dbReference>
<dbReference type="Bgee" id="ENSLACG00000008730">
    <property type="expression patterns" value="Expressed in mesonephros and 6 other cell types or tissues"/>
</dbReference>
<keyword evidence="10" id="KW-0472">Membrane</keyword>
<dbReference type="FunCoup" id="H3AJT2">
    <property type="interactions" value="1746"/>
</dbReference>
<evidence type="ECO:0000256" key="2">
    <source>
        <dbReference type="ARBA" id="ARBA00004637"/>
    </source>
</evidence>
<name>H3AJT2_LATCH</name>
<dbReference type="HOGENOM" id="CLU_031385_0_0_1"/>
<dbReference type="GO" id="GO:0046933">
    <property type="term" value="F:proton-transporting ATP synthase activity, rotational mechanism"/>
    <property type="evidence" value="ECO:0007669"/>
    <property type="project" value="InterPro"/>
</dbReference>
<keyword evidence="13" id="KW-0539">Nucleus</keyword>
<dbReference type="GO" id="GO:0005743">
    <property type="term" value="C:mitochondrial inner membrane"/>
    <property type="evidence" value="ECO:0007669"/>
    <property type="project" value="UniProtKB-SubCell"/>
</dbReference>
<evidence type="ECO:0000256" key="19">
    <source>
        <dbReference type="ARBA" id="ARBA00071611"/>
    </source>
</evidence>
<comment type="subunit">
    <text evidence="18">Component of the ATP synthase complex composed at least of ATP5F1A/subunit alpha, ATP5F1B/subunit beta, ATP5MC1/subunit c (homooctomer), MT-ATP6/subunit a, MT-ATP8/subunit 8, ATP5ME/subunit e, ATP5MF/subunit f, ATP5MG/subunit g, ATP5MK/subunit k, ATP5MJ/subunit j, ATP5F1C/subunit gamma, ATP5F1D/subunit delta, ATP5F1E/subunit epsilon, ATP5PF/subunit F6, ATP5PB/subunit b, ATP5PD/subunit d, ATP5PO/subunit OSCP. ATP synthase complex consists of a soluble F(1) head domain (subunits alpha(3) and beta(3)) - the catalytic core - and a membrane F(0) domain - the membrane proton channel (subunits c, a, 8, e, f, g, k and j). These two domains are linked by a central stalk (subunits gamma, delta, and epsilon) rotating inside the F1 region and a stationary peripheral stalk (subunits F6, b, d, and OSCP). Interacts with FLVCR2; this interaction occurs in the absence of heme and is disrupted upon heme binding.</text>
</comment>
<dbReference type="PANTHER" id="PTHR46452:SF1">
    <property type="entry name" value="TRANSCRIPTION INITIATION FACTOR TFIID SUBUNIT 3"/>
    <property type="match status" value="1"/>
</dbReference>
<keyword evidence="7" id="KW-0805">Transcription regulation</keyword>
<dbReference type="SMART" id="SM00576">
    <property type="entry name" value="BTP"/>
    <property type="match status" value="1"/>
</dbReference>
<dbReference type="Ensembl" id="ENSLACT00000009979.1">
    <property type="protein sequence ID" value="ENSLACP00000009903.1"/>
    <property type="gene ID" value="ENSLACG00000008730.2"/>
</dbReference>
<evidence type="ECO:0000256" key="6">
    <source>
        <dbReference type="ARBA" id="ARBA00022792"/>
    </source>
</evidence>
<dbReference type="EMBL" id="AFYH01052169">
    <property type="status" value="NOT_ANNOTATED_CDS"/>
    <property type="molecule type" value="Genomic_DNA"/>
</dbReference>
<dbReference type="EMBL" id="AFYH01052166">
    <property type="status" value="NOT_ANNOTATED_CDS"/>
    <property type="molecule type" value="Genomic_DNA"/>
</dbReference>
<dbReference type="PRINTS" id="PR00126">
    <property type="entry name" value="ATPASEGAMMA"/>
</dbReference>
<dbReference type="SUPFAM" id="SSF52943">
    <property type="entry name" value="ATP synthase (F1-ATPase), gamma subunit"/>
    <property type="match status" value="1"/>
</dbReference>
<comment type="similarity">
    <text evidence="3">Belongs to the ATPase gamma chain family.</text>
</comment>
<dbReference type="AlphaFoldDB" id="H3AJT2"/>
<dbReference type="EMBL" id="AFYH01052163">
    <property type="status" value="NOT_ANNOTATED_CDS"/>
    <property type="molecule type" value="Genomic_DNA"/>
</dbReference>
<gene>
    <name evidence="21" type="primary">ATP5F1C</name>
</gene>
<dbReference type="NCBIfam" id="TIGR01146">
    <property type="entry name" value="ATPsyn_F1gamma"/>
    <property type="match status" value="1"/>
</dbReference>
<dbReference type="EMBL" id="AFYH01052164">
    <property type="status" value="NOT_ANNOTATED_CDS"/>
    <property type="molecule type" value="Genomic_DNA"/>
</dbReference>
<dbReference type="InterPro" id="IPR000131">
    <property type="entry name" value="ATP_synth_F1_gsu"/>
</dbReference>
<evidence type="ECO:0000256" key="15">
    <source>
        <dbReference type="ARBA" id="ARBA00031066"/>
    </source>
</evidence>
<evidence type="ECO:0000256" key="10">
    <source>
        <dbReference type="ARBA" id="ARBA00023136"/>
    </source>
</evidence>
<protein>
    <recommendedName>
        <fullName evidence="19">ATP synthase F(1) complex subunit gamma, mitochondrial</fullName>
    </recommendedName>
    <alternativeName>
        <fullName evidence="16">ATP synthase F1 subunit gamma</fullName>
    </alternativeName>
    <alternativeName>
        <fullName evidence="15">F-ATPase gamma subunit</fullName>
    </alternativeName>
</protein>
<accession>H3AJT2</accession>
<comment type="subcellular location">
    <subcellularLocation>
        <location evidence="2">Mitochondrion inner membrane</location>
        <topology evidence="2">Peripheral membrane protein</topology>
    </subcellularLocation>
    <subcellularLocation>
        <location evidence="1">Nucleus</location>
    </subcellularLocation>
</comment>
<dbReference type="FunFam" id="3.40.1380.10:FF:000003">
    <property type="entry name" value="ATP synthase subunit gamma"/>
    <property type="match status" value="1"/>
</dbReference>
<dbReference type="Gene3D" id="1.10.287.80">
    <property type="entry name" value="ATP synthase, gamma subunit, helix hairpin domain"/>
    <property type="match status" value="1"/>
</dbReference>
<evidence type="ECO:0000259" key="20">
    <source>
        <dbReference type="SMART" id="SM00576"/>
    </source>
</evidence>